<dbReference type="Proteomes" id="UP000801492">
    <property type="component" value="Unassembled WGS sequence"/>
</dbReference>
<accession>A0A8K0CRI0</accession>
<feature type="non-terminal residue" evidence="2">
    <location>
        <position position="57"/>
    </location>
</feature>
<evidence type="ECO:0000256" key="1">
    <source>
        <dbReference type="SAM" id="MobiDB-lite"/>
    </source>
</evidence>
<comment type="caution">
    <text evidence="2">The sequence shown here is derived from an EMBL/GenBank/DDBJ whole genome shotgun (WGS) entry which is preliminary data.</text>
</comment>
<keyword evidence="3" id="KW-1185">Reference proteome</keyword>
<name>A0A8K0CRI0_IGNLU</name>
<dbReference type="AlphaFoldDB" id="A0A8K0CRI0"/>
<proteinExistence type="predicted"/>
<gene>
    <name evidence="2" type="ORF">ILUMI_16191</name>
</gene>
<feature type="compositionally biased region" description="Basic and acidic residues" evidence="1">
    <location>
        <begin position="18"/>
        <end position="33"/>
    </location>
</feature>
<dbReference type="EMBL" id="VTPC01059867">
    <property type="protein sequence ID" value="KAF2889982.1"/>
    <property type="molecule type" value="Genomic_DNA"/>
</dbReference>
<organism evidence="2 3">
    <name type="scientific">Ignelater luminosus</name>
    <name type="common">Cucubano</name>
    <name type="synonym">Pyrophorus luminosus</name>
    <dbReference type="NCBI Taxonomy" id="2038154"/>
    <lineage>
        <taxon>Eukaryota</taxon>
        <taxon>Metazoa</taxon>
        <taxon>Ecdysozoa</taxon>
        <taxon>Arthropoda</taxon>
        <taxon>Hexapoda</taxon>
        <taxon>Insecta</taxon>
        <taxon>Pterygota</taxon>
        <taxon>Neoptera</taxon>
        <taxon>Endopterygota</taxon>
        <taxon>Coleoptera</taxon>
        <taxon>Polyphaga</taxon>
        <taxon>Elateriformia</taxon>
        <taxon>Elateroidea</taxon>
        <taxon>Elateridae</taxon>
        <taxon>Agrypninae</taxon>
        <taxon>Pyrophorini</taxon>
        <taxon>Ignelater</taxon>
    </lineage>
</organism>
<feature type="region of interest" description="Disordered" evidence="1">
    <location>
        <begin position="1"/>
        <end position="57"/>
    </location>
</feature>
<reference evidence="2" key="1">
    <citation type="submission" date="2019-08" db="EMBL/GenBank/DDBJ databases">
        <title>The genome of the North American firefly Photinus pyralis.</title>
        <authorList>
            <consortium name="Photinus pyralis genome working group"/>
            <person name="Fallon T.R."/>
            <person name="Sander Lower S.E."/>
            <person name="Weng J.-K."/>
        </authorList>
    </citation>
    <scope>NUCLEOTIDE SEQUENCE</scope>
    <source>
        <strain evidence="2">TRF0915ILg1</strain>
        <tissue evidence="2">Whole body</tissue>
    </source>
</reference>
<evidence type="ECO:0000313" key="3">
    <source>
        <dbReference type="Proteomes" id="UP000801492"/>
    </source>
</evidence>
<evidence type="ECO:0000313" key="2">
    <source>
        <dbReference type="EMBL" id="KAF2889982.1"/>
    </source>
</evidence>
<sequence length="57" mass="6425">MKNEINKYRTKTSPDTSKVTDKEYVQGKAEKNQNKKTKSTVLLLADSRGPGLTNQLQ</sequence>
<protein>
    <submittedName>
        <fullName evidence="2">Uncharacterized protein</fullName>
    </submittedName>
</protein>